<dbReference type="GO" id="GO:1990966">
    <property type="term" value="P:ATP generation from poly-ADP-D-ribose"/>
    <property type="evidence" value="ECO:0007669"/>
    <property type="project" value="TreeGrafter"/>
</dbReference>
<dbReference type="GO" id="GO:0006282">
    <property type="term" value="P:regulation of DNA repair"/>
    <property type="evidence" value="ECO:0007669"/>
    <property type="project" value="InterPro"/>
</dbReference>
<dbReference type="Proteomes" id="UP000202587">
    <property type="component" value="Segment"/>
</dbReference>
<sequence length="510" mass="58136">MAVEQLKQLNDIQKYLLEAVVEACKFIGKNPEAMPASQLLVQLMNTRSSLNELRQNAVNIIDSDINEFVFNTIAEMALINDDTITMVQSVADSFDDDFEQRQNHEETLPPTETININMVNLQYEMGRLATIVNMESIEDFKYFPELTYIVNRKHVNEIQLTEQTLSRLDCATLMANAFFAGNVPNLNFDTIKSGATGLLRQKLMCLLNYFKNICFLLNMKSDWVETRITIERYVCENRISLYNSEKPVKGSDVTVALYNPEFDYNEQNVPDAHDLIIDYVDKRLGSDTVLTDSMTYEDIMFLRFPELYAAMYFDSRDLGDCDSVCVRDVVKFNTVLGTAGAPKFVESILDTAGFVYINILALESCHLKNNVGSANSDLAYLDMSINRLQTPLIANRLSIPSTGNGGKPTLYSSFWGCPEESRPFRMLVELMTCAVADYNMVYIASDSETQFEMEDTILILNDNFTVREIYNMLTNYKFNNSIRYNVLTLNEKQSKSASKRNRKQTSINLN</sequence>
<dbReference type="GeneID" id="922036"/>
<proteinExistence type="predicted"/>
<evidence type="ECO:0008006" key="3">
    <source>
        <dbReference type="Google" id="ProtNLM"/>
    </source>
</evidence>
<dbReference type="OrthoDB" id="4282at10239"/>
<dbReference type="GO" id="GO:0005975">
    <property type="term" value="P:carbohydrate metabolic process"/>
    <property type="evidence" value="ECO:0007669"/>
    <property type="project" value="InterPro"/>
</dbReference>
<dbReference type="EMBL" id="AF303045">
    <property type="protein sequence ID" value="AAK96344.1"/>
    <property type="molecule type" value="Genomic_DNA"/>
</dbReference>
<accession>Q77K49</accession>
<evidence type="ECO:0000313" key="2">
    <source>
        <dbReference type="Proteomes" id="UP000202587"/>
    </source>
</evidence>
<dbReference type="PANTHER" id="PTHR12837:SF0">
    <property type="entry name" value="POLY(ADP-RIBOSE) GLYCOHYDROLASE"/>
    <property type="match status" value="1"/>
</dbReference>
<dbReference type="GO" id="GO:0004649">
    <property type="term" value="F:poly(ADP-ribose) glycohydrolase activity"/>
    <property type="evidence" value="ECO:0007669"/>
    <property type="project" value="InterPro"/>
</dbReference>
<dbReference type="InterPro" id="IPR007724">
    <property type="entry name" value="Poly_GlycHdrlase"/>
</dbReference>
<reference evidence="1 2" key="2">
    <citation type="journal article" date="2005" name="Virology">
        <title>Comparison of the complete genome sequence between C1 and G4 isolates of the Helicoverpa armigera single nucleocapsid nucleopolyhedrovirus.</title>
        <authorList>
            <person name="Zhang C.X."/>
            <person name="Ma X.C."/>
            <person name="Guo Z.J."/>
        </authorList>
    </citation>
    <scope>NUCLEOTIDE SEQUENCE [LARGE SCALE GENOMIC DNA]</scope>
    <source>
        <strain evidence="1">C1</strain>
    </source>
</reference>
<protein>
    <recommendedName>
        <fullName evidence="3">Poly(ADP-ribose) glycohydrolase</fullName>
    </recommendedName>
</protein>
<name>Q77K49_9ABAC</name>
<dbReference type="GO" id="GO:0009225">
    <property type="term" value="P:nucleotide-sugar metabolic process"/>
    <property type="evidence" value="ECO:0007669"/>
    <property type="project" value="TreeGrafter"/>
</dbReference>
<organism evidence="1 2">
    <name type="scientific">Helicoverpa armigera nucleopolyhedrovirus</name>
    <dbReference type="NCBI Taxonomy" id="51313"/>
    <lineage>
        <taxon>Viruses</taxon>
        <taxon>Viruses incertae sedis</taxon>
        <taxon>Naldaviricetes</taxon>
        <taxon>Lefavirales</taxon>
        <taxon>Baculoviridae</taxon>
        <taxon>Alphabaculovirus</taxon>
        <taxon>Alphabaculovirus helarmigerae</taxon>
    </lineage>
</organism>
<dbReference type="RefSeq" id="NP_203656.1">
    <property type="nucleotide sequence ID" value="NC_003094.2"/>
</dbReference>
<dbReference type="PANTHER" id="PTHR12837">
    <property type="entry name" value="POLY ADP-RIBOSE GLYCOHYDROLASE"/>
    <property type="match status" value="1"/>
</dbReference>
<evidence type="ECO:0000313" key="1">
    <source>
        <dbReference type="EMBL" id="AAK96344.1"/>
    </source>
</evidence>
<reference evidence="1 2" key="1">
    <citation type="journal article" date="2001" name="Acta Biochim. Biophys. Sin.">
        <title>Genome Structure and the p10 Gene of the Helicoverpa armigera Nucleopolyhedrovirus.</title>
        <authorList>
            <person name="Zhang C.X."/>
            <person name="Wu J.C."/>
        </authorList>
    </citation>
    <scope>NUCLEOTIDE SEQUENCE [LARGE SCALE GENOMIC DNA]</scope>
    <source>
        <strain evidence="1">C1</strain>
    </source>
</reference>
<dbReference type="KEGG" id="vg:922036"/>